<comment type="caution">
    <text evidence="8">The sequence shown here is derived from an EMBL/GenBank/DDBJ whole genome shotgun (WGS) entry which is preliminary data.</text>
</comment>
<dbReference type="CDD" id="cd00432">
    <property type="entry name" value="Ribosomal_L18_L5e"/>
    <property type="match status" value="1"/>
</dbReference>
<keyword evidence="4 7" id="KW-0689">Ribosomal protein</keyword>
<evidence type="ECO:0000256" key="5">
    <source>
        <dbReference type="ARBA" id="ARBA00023274"/>
    </source>
</evidence>
<dbReference type="Proteomes" id="UP000824089">
    <property type="component" value="Unassembled WGS sequence"/>
</dbReference>
<dbReference type="GO" id="GO:0006412">
    <property type="term" value="P:translation"/>
    <property type="evidence" value="ECO:0007669"/>
    <property type="project" value="UniProtKB-UniRule"/>
</dbReference>
<organism evidence="8 9">
    <name type="scientific">Candidatus Egerieisoma faecipullorum</name>
    <dbReference type="NCBI Taxonomy" id="2840963"/>
    <lineage>
        <taxon>Bacteria</taxon>
        <taxon>Bacillati</taxon>
        <taxon>Bacillota</taxon>
        <taxon>Clostridia</taxon>
        <taxon>Eubacteriales</taxon>
        <taxon>Clostridiaceae</taxon>
        <taxon>Clostridiaceae incertae sedis</taxon>
        <taxon>Candidatus Egerieisoma</taxon>
    </lineage>
</organism>
<accession>A0A9D1I871</accession>
<keyword evidence="2 7" id="KW-0699">rRNA-binding</keyword>
<evidence type="ECO:0000256" key="1">
    <source>
        <dbReference type="ARBA" id="ARBA00007116"/>
    </source>
</evidence>
<evidence type="ECO:0000256" key="3">
    <source>
        <dbReference type="ARBA" id="ARBA00022884"/>
    </source>
</evidence>
<comment type="function">
    <text evidence="7">This is one of the proteins that bind and probably mediate the attachment of the 5S RNA into the large ribosomal subunit, where it forms part of the central protuberance.</text>
</comment>
<dbReference type="GO" id="GO:0022625">
    <property type="term" value="C:cytosolic large ribosomal subunit"/>
    <property type="evidence" value="ECO:0007669"/>
    <property type="project" value="TreeGrafter"/>
</dbReference>
<evidence type="ECO:0000256" key="6">
    <source>
        <dbReference type="ARBA" id="ARBA00035197"/>
    </source>
</evidence>
<dbReference type="GO" id="GO:0008097">
    <property type="term" value="F:5S rRNA binding"/>
    <property type="evidence" value="ECO:0007669"/>
    <property type="project" value="TreeGrafter"/>
</dbReference>
<comment type="similarity">
    <text evidence="1 7">Belongs to the universal ribosomal protein uL18 family.</text>
</comment>
<comment type="subunit">
    <text evidence="7">Part of the 50S ribosomal subunit; part of the 5S rRNA/L5/L18/L25 subcomplex. Contacts the 5S and 23S rRNAs.</text>
</comment>
<sequence>MAKKLSKNQLRQRRHLRVRKHISGTPERPRLNVFRSLSNIYAQIIDDTTGNTLVSASTLEQAVKEKVSNGGNVEAAKEVGRLVAEKALAAGITTVVFDRGGYVYHGRVKELAEAAREAGLSF</sequence>
<evidence type="ECO:0000256" key="7">
    <source>
        <dbReference type="HAMAP-Rule" id="MF_01337"/>
    </source>
</evidence>
<dbReference type="SUPFAM" id="SSF53137">
    <property type="entry name" value="Translational machinery components"/>
    <property type="match status" value="1"/>
</dbReference>
<name>A0A9D1I871_9CLOT</name>
<evidence type="ECO:0000313" key="8">
    <source>
        <dbReference type="EMBL" id="HIU29936.1"/>
    </source>
</evidence>
<gene>
    <name evidence="7 8" type="primary">rplR</name>
    <name evidence="8" type="ORF">IAD50_06545</name>
</gene>
<proteinExistence type="inferred from homology"/>
<evidence type="ECO:0000256" key="4">
    <source>
        <dbReference type="ARBA" id="ARBA00022980"/>
    </source>
</evidence>
<dbReference type="InterPro" id="IPR005484">
    <property type="entry name" value="Ribosomal_uL18_bac/plant/anim"/>
</dbReference>
<dbReference type="EMBL" id="DVMM01000135">
    <property type="protein sequence ID" value="HIU29936.1"/>
    <property type="molecule type" value="Genomic_DNA"/>
</dbReference>
<dbReference type="InterPro" id="IPR004389">
    <property type="entry name" value="Ribosomal_uL18_bac-type"/>
</dbReference>
<dbReference type="GO" id="GO:0003735">
    <property type="term" value="F:structural constituent of ribosome"/>
    <property type="evidence" value="ECO:0007669"/>
    <property type="project" value="InterPro"/>
</dbReference>
<reference evidence="8" key="1">
    <citation type="submission" date="2020-10" db="EMBL/GenBank/DDBJ databases">
        <authorList>
            <person name="Gilroy R."/>
        </authorList>
    </citation>
    <scope>NUCLEOTIDE SEQUENCE</scope>
    <source>
        <strain evidence="8">CHK195-4489</strain>
    </source>
</reference>
<evidence type="ECO:0000313" key="9">
    <source>
        <dbReference type="Proteomes" id="UP000824089"/>
    </source>
</evidence>
<dbReference type="Pfam" id="PF00861">
    <property type="entry name" value="Ribosomal_L18p"/>
    <property type="match status" value="1"/>
</dbReference>
<evidence type="ECO:0000256" key="2">
    <source>
        <dbReference type="ARBA" id="ARBA00022730"/>
    </source>
</evidence>
<keyword evidence="3 7" id="KW-0694">RNA-binding</keyword>
<dbReference type="PANTHER" id="PTHR12899:SF3">
    <property type="entry name" value="LARGE RIBOSOMAL SUBUNIT PROTEIN UL18M"/>
    <property type="match status" value="1"/>
</dbReference>
<dbReference type="AlphaFoldDB" id="A0A9D1I871"/>
<dbReference type="NCBIfam" id="TIGR00060">
    <property type="entry name" value="L18_bact"/>
    <property type="match status" value="1"/>
</dbReference>
<dbReference type="HAMAP" id="MF_01337_B">
    <property type="entry name" value="Ribosomal_uL18_B"/>
    <property type="match status" value="1"/>
</dbReference>
<reference evidence="8" key="2">
    <citation type="journal article" date="2021" name="PeerJ">
        <title>Extensive microbial diversity within the chicken gut microbiome revealed by metagenomics and culture.</title>
        <authorList>
            <person name="Gilroy R."/>
            <person name="Ravi A."/>
            <person name="Getino M."/>
            <person name="Pursley I."/>
            <person name="Horton D.L."/>
            <person name="Alikhan N.F."/>
            <person name="Baker D."/>
            <person name="Gharbi K."/>
            <person name="Hall N."/>
            <person name="Watson M."/>
            <person name="Adriaenssens E.M."/>
            <person name="Foster-Nyarko E."/>
            <person name="Jarju S."/>
            <person name="Secka A."/>
            <person name="Antonio M."/>
            <person name="Oren A."/>
            <person name="Chaudhuri R.R."/>
            <person name="La Ragione R."/>
            <person name="Hildebrand F."/>
            <person name="Pallen M.J."/>
        </authorList>
    </citation>
    <scope>NUCLEOTIDE SEQUENCE</scope>
    <source>
        <strain evidence="8">CHK195-4489</strain>
    </source>
</reference>
<dbReference type="Gene3D" id="3.30.420.100">
    <property type="match status" value="1"/>
</dbReference>
<protein>
    <recommendedName>
        <fullName evidence="6 7">Large ribosomal subunit protein uL18</fullName>
    </recommendedName>
</protein>
<dbReference type="InterPro" id="IPR057268">
    <property type="entry name" value="Ribosomal_L18"/>
</dbReference>
<dbReference type="PANTHER" id="PTHR12899">
    <property type="entry name" value="39S RIBOSOMAL PROTEIN L18, MITOCHONDRIAL"/>
    <property type="match status" value="1"/>
</dbReference>
<keyword evidence="5 7" id="KW-0687">Ribonucleoprotein</keyword>
<dbReference type="FunFam" id="3.30.420.100:FF:000001">
    <property type="entry name" value="50S ribosomal protein L18"/>
    <property type="match status" value="1"/>
</dbReference>